<evidence type="ECO:0000313" key="3">
    <source>
        <dbReference type="Proteomes" id="UP000265520"/>
    </source>
</evidence>
<protein>
    <submittedName>
        <fullName evidence="2">Vacuolar protein sorting-associated protein 8-like</fullName>
    </submittedName>
</protein>
<comment type="caution">
    <text evidence="2">The sequence shown here is derived from an EMBL/GenBank/DDBJ whole genome shotgun (WGS) entry which is preliminary data.</text>
</comment>
<sequence length="126" mass="13545">FPQPVPVSISRVKPDKPPRPFSSSFGRVTPNAKPGAALAAAAASRSVPTPHAAVIISRRRSYNLARTESDCSDVDSKGRELGEKIDDSVERKIERSVSVDDVEIGEIEVNGDDVHVVSEEKPSPEV</sequence>
<name>A0A392P0B4_9FABA</name>
<dbReference type="EMBL" id="LXQA010058825">
    <property type="protein sequence ID" value="MCI05481.1"/>
    <property type="molecule type" value="Genomic_DNA"/>
</dbReference>
<reference evidence="2 3" key="1">
    <citation type="journal article" date="2018" name="Front. Plant Sci.">
        <title>Red Clover (Trifolium pratense) and Zigzag Clover (T. medium) - A Picture of Genomic Similarities and Differences.</title>
        <authorList>
            <person name="Dluhosova J."/>
            <person name="Istvanek J."/>
            <person name="Nedelnik J."/>
            <person name="Repkova J."/>
        </authorList>
    </citation>
    <scope>NUCLEOTIDE SEQUENCE [LARGE SCALE GENOMIC DNA]</scope>
    <source>
        <strain evidence="3">cv. 10/8</strain>
        <tissue evidence="2">Leaf</tissue>
    </source>
</reference>
<organism evidence="2 3">
    <name type="scientific">Trifolium medium</name>
    <dbReference type="NCBI Taxonomy" id="97028"/>
    <lineage>
        <taxon>Eukaryota</taxon>
        <taxon>Viridiplantae</taxon>
        <taxon>Streptophyta</taxon>
        <taxon>Embryophyta</taxon>
        <taxon>Tracheophyta</taxon>
        <taxon>Spermatophyta</taxon>
        <taxon>Magnoliopsida</taxon>
        <taxon>eudicotyledons</taxon>
        <taxon>Gunneridae</taxon>
        <taxon>Pentapetalae</taxon>
        <taxon>rosids</taxon>
        <taxon>fabids</taxon>
        <taxon>Fabales</taxon>
        <taxon>Fabaceae</taxon>
        <taxon>Papilionoideae</taxon>
        <taxon>50 kb inversion clade</taxon>
        <taxon>NPAAA clade</taxon>
        <taxon>Hologalegina</taxon>
        <taxon>IRL clade</taxon>
        <taxon>Trifolieae</taxon>
        <taxon>Trifolium</taxon>
    </lineage>
</organism>
<proteinExistence type="predicted"/>
<accession>A0A392P0B4</accession>
<evidence type="ECO:0000256" key="1">
    <source>
        <dbReference type="SAM" id="MobiDB-lite"/>
    </source>
</evidence>
<evidence type="ECO:0000313" key="2">
    <source>
        <dbReference type="EMBL" id="MCI05481.1"/>
    </source>
</evidence>
<feature type="region of interest" description="Disordered" evidence="1">
    <location>
        <begin position="1"/>
        <end position="30"/>
    </location>
</feature>
<dbReference type="Proteomes" id="UP000265520">
    <property type="component" value="Unassembled WGS sequence"/>
</dbReference>
<dbReference type="AlphaFoldDB" id="A0A392P0B4"/>
<feature type="non-terminal residue" evidence="2">
    <location>
        <position position="1"/>
    </location>
</feature>
<keyword evidence="3" id="KW-1185">Reference proteome</keyword>